<dbReference type="Gene3D" id="3.40.50.200">
    <property type="entry name" value="Peptidase S8/S53 domain"/>
    <property type="match status" value="1"/>
</dbReference>
<dbReference type="Pfam" id="PF00028">
    <property type="entry name" value="Cadherin"/>
    <property type="match status" value="1"/>
</dbReference>
<dbReference type="PRINTS" id="PR00723">
    <property type="entry name" value="SUBTILISIN"/>
</dbReference>
<keyword evidence="6" id="KW-0106">Calcium</keyword>
<keyword evidence="3" id="KW-0677">Repeat</keyword>
<keyword evidence="4 8" id="KW-0378">Hydrolase</keyword>
<gene>
    <name evidence="11" type="ORF">ISR29_04015</name>
</gene>
<proteinExistence type="inferred from homology"/>
<dbReference type="SUPFAM" id="SSF52743">
    <property type="entry name" value="Subtilisin-like"/>
    <property type="match status" value="1"/>
</dbReference>
<dbReference type="Pfam" id="PF17963">
    <property type="entry name" value="Big_9"/>
    <property type="match status" value="1"/>
</dbReference>
<dbReference type="InterPro" id="IPR000209">
    <property type="entry name" value="Peptidase_S8/S53_dom"/>
</dbReference>
<evidence type="ECO:0000256" key="7">
    <source>
        <dbReference type="ARBA" id="ARBA00023136"/>
    </source>
</evidence>
<protein>
    <submittedName>
        <fullName evidence="11">S8 family serine peptidase</fullName>
    </submittedName>
</protein>
<feature type="domain" description="Cadherin" evidence="10">
    <location>
        <begin position="593"/>
        <end position="694"/>
    </location>
</feature>
<dbReference type="Proteomes" id="UP000705230">
    <property type="component" value="Unassembled WGS sequence"/>
</dbReference>
<dbReference type="PROSITE" id="PS51892">
    <property type="entry name" value="SUBTILASE"/>
    <property type="match status" value="1"/>
</dbReference>
<feature type="active site" description="Charge relay system" evidence="8">
    <location>
        <position position="1758"/>
    </location>
</feature>
<accession>A0A937JFX0</accession>
<comment type="subcellular location">
    <subcellularLocation>
        <location evidence="1">Membrane</location>
    </subcellularLocation>
</comment>
<dbReference type="EMBL" id="JADHSG010000004">
    <property type="protein sequence ID" value="MBL6903349.1"/>
    <property type="molecule type" value="Genomic_DNA"/>
</dbReference>
<feature type="signal peptide" evidence="9">
    <location>
        <begin position="1"/>
        <end position="17"/>
    </location>
</feature>
<feature type="domain" description="Cadherin" evidence="10">
    <location>
        <begin position="696"/>
        <end position="788"/>
    </location>
</feature>
<dbReference type="PROSITE" id="PS50268">
    <property type="entry name" value="CADHERIN_2"/>
    <property type="match status" value="5"/>
</dbReference>
<evidence type="ECO:0000256" key="2">
    <source>
        <dbReference type="ARBA" id="ARBA00022670"/>
    </source>
</evidence>
<dbReference type="GO" id="GO:0006508">
    <property type="term" value="P:proteolysis"/>
    <property type="evidence" value="ECO:0007669"/>
    <property type="project" value="UniProtKB-KW"/>
</dbReference>
<dbReference type="InterPro" id="IPR023828">
    <property type="entry name" value="Peptidase_S8_Ser-AS"/>
</dbReference>
<dbReference type="PANTHER" id="PTHR24027:SF438">
    <property type="entry name" value="CADHERIN 23"/>
    <property type="match status" value="1"/>
</dbReference>
<feature type="domain" description="Cadherin" evidence="10">
    <location>
        <begin position="974"/>
        <end position="1090"/>
    </location>
</feature>
<feature type="domain" description="Cadherin" evidence="10">
    <location>
        <begin position="492"/>
        <end position="592"/>
    </location>
</feature>
<dbReference type="InterPro" id="IPR036852">
    <property type="entry name" value="Peptidase_S8/S53_dom_sf"/>
</dbReference>
<feature type="domain" description="Cadherin" evidence="10">
    <location>
        <begin position="806"/>
        <end position="892"/>
    </location>
</feature>
<dbReference type="SMART" id="SM00112">
    <property type="entry name" value="CA"/>
    <property type="match status" value="5"/>
</dbReference>
<dbReference type="SUPFAM" id="SSF49313">
    <property type="entry name" value="Cadherin-like"/>
    <property type="match status" value="4"/>
</dbReference>
<dbReference type="GO" id="GO:0008013">
    <property type="term" value="F:beta-catenin binding"/>
    <property type="evidence" value="ECO:0007669"/>
    <property type="project" value="TreeGrafter"/>
</dbReference>
<dbReference type="GO" id="GO:0016342">
    <property type="term" value="C:catenin complex"/>
    <property type="evidence" value="ECO:0007669"/>
    <property type="project" value="TreeGrafter"/>
</dbReference>
<dbReference type="PROSITE" id="PS00138">
    <property type="entry name" value="SUBTILASE_SER"/>
    <property type="match status" value="1"/>
</dbReference>
<keyword evidence="9" id="KW-0732">Signal</keyword>
<dbReference type="Gene3D" id="2.60.120.380">
    <property type="match status" value="1"/>
</dbReference>
<dbReference type="GO" id="GO:0004252">
    <property type="term" value="F:serine-type endopeptidase activity"/>
    <property type="evidence" value="ECO:0007669"/>
    <property type="project" value="UniProtKB-UniRule"/>
</dbReference>
<dbReference type="GO" id="GO:0005509">
    <property type="term" value="F:calcium ion binding"/>
    <property type="evidence" value="ECO:0007669"/>
    <property type="project" value="InterPro"/>
</dbReference>
<feature type="active site" description="Charge relay system" evidence="8">
    <location>
        <position position="1536"/>
    </location>
</feature>
<evidence type="ECO:0000256" key="6">
    <source>
        <dbReference type="ARBA" id="ARBA00022837"/>
    </source>
</evidence>
<evidence type="ECO:0000313" key="12">
    <source>
        <dbReference type="Proteomes" id="UP000705230"/>
    </source>
</evidence>
<name>A0A937JFX0_9GAMM</name>
<evidence type="ECO:0000256" key="8">
    <source>
        <dbReference type="PROSITE-ProRule" id="PRU01240"/>
    </source>
</evidence>
<dbReference type="InterPro" id="IPR002126">
    <property type="entry name" value="Cadherin-like_dom"/>
</dbReference>
<sequence length="2055" mass="218642">MKVRNFKKILFSVLFIAACGGGGGGSSTPSTPSPTVTLSSSSASVIVGEVVTLSWSSTNATSCSASGAWTGSKAVNGNEDVTISTSGANNFSLSCTGEGGSGSSSASVSGIANISGVVVDGYIRDASVFLDTNADFILDADETTTTSDANGSFTLPNLDTNVVAINGVDADSNNTLTNFSLVQAANTSLDFRAITPLTSIAFHLTDPTTINTILGLDSSIDINTADPVANINESNSYKFLYEKGNQVTLLVYSMQSAINDIAGTQDTSEAYFSSIASTLTSQYDASSEAVNIESSSFIDGYVDLVMENITTTISDSDKQNLKNTLKSIMPVVSVRNDLTVTKSITNFITGTFINDFISMAKGEAAESLVNNYVSSINSLIAADQGIDSNDLVQQITLVDDTSSVNEDENVTFTILNNDTIEAGLDYFGLFIELSTATSGIATLNLDQTVTYEPDLNFNGQEDLVYTVNVDGTVASGNIAITINPVNDAPTFDDLASNFTIEENTTSVTTVAVTDVEEDAIGFSLSGEDKDLFSISGTGVIAFVSNPDFESPTDSNQDNIYNLNIEASDGTDSVIQAVTVEVSNIENEGNPIITGLASSLTVDENQQSVIEFTVSDPQNDTITYSISGVDKDLFALIFDGSAASLTMNAVDYENPADSDANNIYSVSVNFSDDLNTTTQAIELLINNVNDNNPAFDPDFATTVSINENQNNVTTIQASDADGDDLTYSISGGDSSVFAISSSGVITMTTNPDFESKSSYVFNCSISDGVNEAAAGMTVTILNVNEAPVFTSYTPGVQAQISAEENTTSLTTIAASDEDGDTLSFSISGSDASAFTISDAGTLSLSNSLDFENPSDTNTDNIYDFSVTVSDSALSASVNFSLSIQNTNDNAPVISDLASNTDVSNGQTSVTSVTVTDADNDTPTLSLTGDDAAALNITSEGVITFNTNPDYTSPTDSDGDNIYEFTVNASDADFTTTQSATVTVLETNDPPTFSGLESSYSVEENTVEVVSVSASDPDGSPITFSLSGDDSEDFTISASGVLSFAATSDYEIPSDDDTNNIYEINVVISDGSNEVSQAVSITVTEVPEAPEFIGLPAVFLIEENDNTVLTLEVADPEGDDFGEITMSGVDAAEFLLGSNGFLRFNSLEGANYEVPTDANQDNIYEITFSVTDTTNNLTRVQDLSVQVTDLKDTFSLTQTIFVASTTVLDGDVPTPMNNGVGYPEVPNNSLETSQTLITPSEVTGFVGDKLVEVVVRDEDGNVIFDDEGEVSYNSVQRDDPEDWYKIDTVPGLQIELAVEDYQQEIEDADGNTSTVTNKPTLLLYNSAGGLVNVSYTADSTDEYQKINLPDSGIYYAVVAKDVGASKYTLLLSPGSSASSTSFESSNGTYVEGEFISYIPFKGNLDNYRDDYPKFNQDESLNQKISYIDKSNFMGLRVIEFDVESEYFKVFGNDTLLDNEELKKTNPEQIFYLKQWNLLQHYKKLNPKLNLEFNRIHEKLGFTQDTYWDYQWGLKLMGLDKVLNATGQDAKDVAVAVIDSGSPSESSTAWTTSHFLQGGFDFIDNDSDPFDSADVSSNSHGTHVATTISAANDGNNINGFGIYTVPFRVFGPTGGASQSDVTNSMLYAAGLPNITGQIYSGSVPIRVVNMSLGSIGGGCSTAYRNAIADVTNAGVTVVSSSGNSAEENPGVKGYPASCENVISVGAVDPLSQRAYYSTYNDELDVAAPGGTTGTDLNGDGQSDGILAFDGSENLAYYQGTSMASPHAAGAIALIYALKPEWDAVQMEAFIKSGFFTDDIGTEGKDDEFGYGLINLDKAFTNLIDGGLDFTYATITPGSFNFGYTDTEKLITITKVGTGDLSVTQVTSPNSELVSIEAIEIDASGFGTYKITLIRGDVPDGTYNGSVVAELSDDSKSNVTFTYSLGAERVGPEIGYVLAYLYDDNGDYYKGWRIQLGEGGLTFQVTDIDIGTYKWLFSTNIDSDGYIRGYGEIWENYPELTSQYEFFTLTDSDIEASSVYLKTRSSGGALSASSMLSDLNNKNETKHTNIKSKLIILEN</sequence>
<dbReference type="InterPro" id="IPR039808">
    <property type="entry name" value="Cadherin"/>
</dbReference>
<dbReference type="Gene3D" id="2.60.40.60">
    <property type="entry name" value="Cadherins"/>
    <property type="match status" value="6"/>
</dbReference>
<evidence type="ECO:0000256" key="1">
    <source>
        <dbReference type="ARBA" id="ARBA00004370"/>
    </source>
</evidence>
<comment type="similarity">
    <text evidence="8">Belongs to the peptidase S8 family.</text>
</comment>
<feature type="active site" description="Charge relay system" evidence="8">
    <location>
        <position position="1577"/>
    </location>
</feature>
<dbReference type="GO" id="GO:0016477">
    <property type="term" value="P:cell migration"/>
    <property type="evidence" value="ECO:0007669"/>
    <property type="project" value="TreeGrafter"/>
</dbReference>
<dbReference type="PANTHER" id="PTHR24027">
    <property type="entry name" value="CADHERIN-23"/>
    <property type="match status" value="1"/>
</dbReference>
<dbReference type="CDD" id="cd11304">
    <property type="entry name" value="Cadherin_repeat"/>
    <property type="match status" value="3"/>
</dbReference>
<comment type="caution">
    <text evidence="11">The sequence shown here is derived from an EMBL/GenBank/DDBJ whole genome shotgun (WGS) entry which is preliminary data.</text>
</comment>
<keyword evidence="5 8" id="KW-0720">Serine protease</keyword>
<organism evidence="11 12">
    <name type="scientific">SAR86 cluster bacterium</name>
    <dbReference type="NCBI Taxonomy" id="2030880"/>
    <lineage>
        <taxon>Bacteria</taxon>
        <taxon>Pseudomonadati</taxon>
        <taxon>Pseudomonadota</taxon>
        <taxon>Gammaproteobacteria</taxon>
        <taxon>SAR86 cluster</taxon>
    </lineage>
</organism>
<dbReference type="GO" id="GO:0045296">
    <property type="term" value="F:cadherin binding"/>
    <property type="evidence" value="ECO:0007669"/>
    <property type="project" value="TreeGrafter"/>
</dbReference>
<evidence type="ECO:0000259" key="10">
    <source>
        <dbReference type="PROSITE" id="PS50268"/>
    </source>
</evidence>
<dbReference type="PROSITE" id="PS51257">
    <property type="entry name" value="PROKAR_LIPOPROTEIN"/>
    <property type="match status" value="1"/>
</dbReference>
<evidence type="ECO:0000256" key="4">
    <source>
        <dbReference type="ARBA" id="ARBA00022801"/>
    </source>
</evidence>
<dbReference type="PRINTS" id="PR00205">
    <property type="entry name" value="CADHERIN"/>
</dbReference>
<keyword evidence="7" id="KW-0472">Membrane</keyword>
<feature type="chain" id="PRO_5037093290" evidence="9">
    <location>
        <begin position="18"/>
        <end position="2055"/>
    </location>
</feature>
<dbReference type="GO" id="GO:0007156">
    <property type="term" value="P:homophilic cell adhesion via plasma membrane adhesion molecules"/>
    <property type="evidence" value="ECO:0007669"/>
    <property type="project" value="InterPro"/>
</dbReference>
<dbReference type="Pfam" id="PF00082">
    <property type="entry name" value="Peptidase_S8"/>
    <property type="match status" value="1"/>
</dbReference>
<evidence type="ECO:0000256" key="5">
    <source>
        <dbReference type="ARBA" id="ARBA00022825"/>
    </source>
</evidence>
<evidence type="ECO:0000313" key="11">
    <source>
        <dbReference type="EMBL" id="MBL6903349.1"/>
    </source>
</evidence>
<evidence type="ECO:0000256" key="3">
    <source>
        <dbReference type="ARBA" id="ARBA00022737"/>
    </source>
</evidence>
<evidence type="ECO:0000256" key="9">
    <source>
        <dbReference type="SAM" id="SignalP"/>
    </source>
</evidence>
<dbReference type="InterPro" id="IPR015500">
    <property type="entry name" value="Peptidase_S8_subtilisin-rel"/>
</dbReference>
<reference evidence="11" key="1">
    <citation type="submission" date="2020-10" db="EMBL/GenBank/DDBJ databases">
        <title>Microbiome of the Black Sea water column analyzed by genome centric metagenomics.</title>
        <authorList>
            <person name="Cabello-Yeves P.J."/>
            <person name="Callieri C."/>
            <person name="Picazo A."/>
            <person name="Mehrshad M."/>
            <person name="Haro-Moreno J.M."/>
            <person name="Roda-Garcia J."/>
            <person name="Dzembekova N."/>
            <person name="Slabakova V."/>
            <person name="Slabakova N."/>
            <person name="Moncheva S."/>
            <person name="Rodriguez-Valera F."/>
        </authorList>
    </citation>
    <scope>NUCLEOTIDE SEQUENCE</scope>
    <source>
        <strain evidence="11">BS30m-G43</strain>
    </source>
</reference>
<keyword evidence="2 8" id="KW-0645">Protease</keyword>
<dbReference type="InterPro" id="IPR015919">
    <property type="entry name" value="Cadherin-like_sf"/>
</dbReference>